<evidence type="ECO:0000259" key="1">
    <source>
        <dbReference type="Pfam" id="PF13391"/>
    </source>
</evidence>
<keyword evidence="3" id="KW-1185">Reference proteome</keyword>
<dbReference type="Proteomes" id="UP001595947">
    <property type="component" value="Unassembled WGS sequence"/>
</dbReference>
<dbReference type="Pfam" id="PF13391">
    <property type="entry name" value="HNH_2"/>
    <property type="match status" value="1"/>
</dbReference>
<feature type="domain" description="HNH nuclease" evidence="1">
    <location>
        <begin position="155"/>
        <end position="204"/>
    </location>
</feature>
<name>A0ABV9YEN7_9PSEU</name>
<keyword evidence="2" id="KW-0540">Nuclease</keyword>
<evidence type="ECO:0000313" key="2">
    <source>
        <dbReference type="EMBL" id="MFC5061140.1"/>
    </source>
</evidence>
<dbReference type="GO" id="GO:0004519">
    <property type="term" value="F:endonuclease activity"/>
    <property type="evidence" value="ECO:0007669"/>
    <property type="project" value="UniProtKB-KW"/>
</dbReference>
<dbReference type="InterPro" id="IPR003615">
    <property type="entry name" value="HNH_nuc"/>
</dbReference>
<dbReference type="EC" id="3.1.-.-" evidence="2"/>
<dbReference type="GO" id="GO:0016787">
    <property type="term" value="F:hydrolase activity"/>
    <property type="evidence" value="ECO:0007669"/>
    <property type="project" value="UniProtKB-KW"/>
</dbReference>
<dbReference type="EMBL" id="JBHSIV010000002">
    <property type="protein sequence ID" value="MFC5061140.1"/>
    <property type="molecule type" value="Genomic_DNA"/>
</dbReference>
<proteinExistence type="predicted"/>
<evidence type="ECO:0000313" key="3">
    <source>
        <dbReference type="Proteomes" id="UP001595947"/>
    </source>
</evidence>
<keyword evidence="2" id="KW-0378">Hydrolase</keyword>
<comment type="caution">
    <text evidence="2">The sequence shown here is derived from an EMBL/GenBank/DDBJ whole genome shotgun (WGS) entry which is preliminary data.</text>
</comment>
<protein>
    <submittedName>
        <fullName evidence="2">HNH endonuclease signature motif containing protein</fullName>
        <ecNumber evidence="2">3.1.-.-</ecNumber>
    </submittedName>
</protein>
<keyword evidence="2" id="KW-0255">Endonuclease</keyword>
<reference evidence="3" key="1">
    <citation type="journal article" date="2019" name="Int. J. Syst. Evol. Microbiol.">
        <title>The Global Catalogue of Microorganisms (GCM) 10K type strain sequencing project: providing services to taxonomists for standard genome sequencing and annotation.</title>
        <authorList>
            <consortium name="The Broad Institute Genomics Platform"/>
            <consortium name="The Broad Institute Genome Sequencing Center for Infectious Disease"/>
            <person name="Wu L."/>
            <person name="Ma J."/>
        </authorList>
    </citation>
    <scope>NUCLEOTIDE SEQUENCE [LARGE SCALE GENOMIC DNA]</scope>
    <source>
        <strain evidence="3">CGMCC 4.7093</strain>
    </source>
</reference>
<gene>
    <name evidence="2" type="ORF">ACFPBZ_02905</name>
</gene>
<organism evidence="2 3">
    <name type="scientific">Actinomycetospora atypica</name>
    <dbReference type="NCBI Taxonomy" id="1290095"/>
    <lineage>
        <taxon>Bacteria</taxon>
        <taxon>Bacillati</taxon>
        <taxon>Actinomycetota</taxon>
        <taxon>Actinomycetes</taxon>
        <taxon>Pseudonocardiales</taxon>
        <taxon>Pseudonocardiaceae</taxon>
        <taxon>Actinomycetospora</taxon>
    </lineage>
</organism>
<sequence length="255" mass="28436">MRNSPYRDGQIFHRSDGKWMLTYHQEGLGEQDRVKEFANRGIRRCLDDDVPVGVLIEQEKKGRKSSYLVKGLATVDDWVGDHLALSAAVTNGEPSERTRTFQDILTADAEISSQSSVVEIPDDYDARLRVERTIVARRGQANFRSEQISSLDGACVISGCEVRAVLDAAHIMPYKGTASNVVSNGLLLRTDLHTLLDRDLLAIHPQTGEVHIAQSLQTTEYGGFVGMTALSGHNLEVRRKALEIAWDRYRRMTGL</sequence>
<dbReference type="RefSeq" id="WP_378034558.1">
    <property type="nucleotide sequence ID" value="NZ_JBHSIV010000002.1"/>
</dbReference>
<accession>A0ABV9YEN7</accession>